<dbReference type="InterPro" id="IPR007445">
    <property type="entry name" value="PilO"/>
</dbReference>
<dbReference type="GO" id="GO:0043107">
    <property type="term" value="P:type IV pilus-dependent motility"/>
    <property type="evidence" value="ECO:0007669"/>
    <property type="project" value="InterPro"/>
</dbReference>
<gene>
    <name evidence="3" type="ORF">GSUB_05060</name>
</gene>
<dbReference type="OrthoDB" id="5502253at2"/>
<evidence type="ECO:0008006" key="5">
    <source>
        <dbReference type="Google" id="ProtNLM"/>
    </source>
</evidence>
<dbReference type="GO" id="GO:0043683">
    <property type="term" value="P:type IV pilus assembly"/>
    <property type="evidence" value="ECO:0007669"/>
    <property type="project" value="InterPro"/>
</dbReference>
<evidence type="ECO:0000313" key="3">
    <source>
        <dbReference type="EMBL" id="AJF06057.1"/>
    </source>
</evidence>
<keyword evidence="4" id="KW-1185">Reference proteome</keyword>
<keyword evidence="1" id="KW-0175">Coiled coil</keyword>
<accession>A0A0B5FD47</accession>
<reference evidence="3 4" key="1">
    <citation type="journal article" date="2015" name="Genome Announc.">
        <title>Genomes of Geoalkalibacter ferrihydriticus Z-0531T and Geoalkalibacter subterraneus Red1T, Two Haloalkaliphilic Metal-Reducing Deltaproteobacteria.</title>
        <authorList>
            <person name="Badalamenti J.P."/>
            <person name="Krajmalnik-Brown R."/>
            <person name="Torres C.I."/>
            <person name="Bond D.R."/>
        </authorList>
    </citation>
    <scope>NUCLEOTIDE SEQUENCE [LARGE SCALE GENOMIC DNA]</scope>
    <source>
        <strain evidence="3 4">Red1</strain>
    </source>
</reference>
<sequence length="195" mass="22650">MNARIEKIFRLPLYQRLLLLVVLLALIGAGFYFLFYAPQLEESARLQQDIEQREVQLLKDRRIARDLPKYRAEYEALQAQLEEALVELPNEKEIPSLLTNISNLAKEQGLEILLFKPIPEINKGFYAEVPVDMRLLGTYHDVAMFFYQVGRLPRIVNISNVQMENARKEGKSLLNVNCRATTFRFVENPPENKGR</sequence>
<protein>
    <recommendedName>
        <fullName evidence="5">Pilus assembly protein PilO</fullName>
    </recommendedName>
</protein>
<keyword evidence="2" id="KW-1133">Transmembrane helix</keyword>
<dbReference type="HOGENOM" id="CLU_102444_0_0_7"/>
<evidence type="ECO:0000256" key="2">
    <source>
        <dbReference type="SAM" id="Phobius"/>
    </source>
</evidence>
<evidence type="ECO:0000313" key="4">
    <source>
        <dbReference type="Proteomes" id="UP000035036"/>
    </source>
</evidence>
<dbReference type="InterPro" id="IPR014717">
    <property type="entry name" value="Transl_elong_EF1B/ribsomal_bS6"/>
</dbReference>
<dbReference type="RefSeq" id="WP_040199529.1">
    <property type="nucleotide sequence ID" value="NZ_CP010311.1"/>
</dbReference>
<proteinExistence type="predicted"/>
<dbReference type="EMBL" id="CP010311">
    <property type="protein sequence ID" value="AJF06057.1"/>
    <property type="molecule type" value="Genomic_DNA"/>
</dbReference>
<dbReference type="AlphaFoldDB" id="A0A0B5FD47"/>
<keyword evidence="2" id="KW-0812">Transmembrane</keyword>
<name>A0A0B5FD47_9BACT</name>
<dbReference type="PANTHER" id="PTHR39555:SF1">
    <property type="entry name" value="TYPE IV PILUS INNER MEMBRANE COMPONENT PILO"/>
    <property type="match status" value="1"/>
</dbReference>
<dbReference type="Proteomes" id="UP000035036">
    <property type="component" value="Chromosome"/>
</dbReference>
<keyword evidence="2" id="KW-0472">Membrane</keyword>
<organism evidence="3 4">
    <name type="scientific">Geoalkalibacter subterraneus</name>
    <dbReference type="NCBI Taxonomy" id="483547"/>
    <lineage>
        <taxon>Bacteria</taxon>
        <taxon>Pseudomonadati</taxon>
        <taxon>Thermodesulfobacteriota</taxon>
        <taxon>Desulfuromonadia</taxon>
        <taxon>Desulfuromonadales</taxon>
        <taxon>Geoalkalibacteraceae</taxon>
        <taxon>Geoalkalibacter</taxon>
    </lineage>
</organism>
<dbReference type="Pfam" id="PF04350">
    <property type="entry name" value="PilO"/>
    <property type="match status" value="1"/>
</dbReference>
<dbReference type="KEGG" id="gsb:GSUB_05060"/>
<feature type="coiled-coil region" evidence="1">
    <location>
        <begin position="67"/>
        <end position="94"/>
    </location>
</feature>
<feature type="transmembrane region" description="Helical" evidence="2">
    <location>
        <begin position="17"/>
        <end position="37"/>
    </location>
</feature>
<dbReference type="PANTHER" id="PTHR39555">
    <property type="entry name" value="FIMBRIAL ASSEMBLY PROTEIN PILO-LIKE PROTEIN-RELATED"/>
    <property type="match status" value="1"/>
</dbReference>
<evidence type="ECO:0000256" key="1">
    <source>
        <dbReference type="SAM" id="Coils"/>
    </source>
</evidence>
<dbReference type="STRING" id="483547.GSUB_05060"/>
<dbReference type="Gene3D" id="3.30.70.60">
    <property type="match status" value="1"/>
</dbReference>